<dbReference type="AlphaFoldDB" id="A0A445L3X1"/>
<evidence type="ECO:0000256" key="5">
    <source>
        <dbReference type="PIRSR" id="PIRSR005962-1"/>
    </source>
</evidence>
<dbReference type="GO" id="GO:0009850">
    <property type="term" value="P:auxin metabolic process"/>
    <property type="evidence" value="ECO:0007669"/>
    <property type="project" value="InterPro"/>
</dbReference>
<dbReference type="PIRSF" id="PIRSF005962">
    <property type="entry name" value="Pept_M20D_amidohydro"/>
    <property type="match status" value="1"/>
</dbReference>
<dbReference type="NCBIfam" id="TIGR01891">
    <property type="entry name" value="amidohydrolases"/>
    <property type="match status" value="1"/>
</dbReference>
<keyword evidence="5" id="KW-0479">Metal-binding</keyword>
<feature type="binding site" evidence="5">
    <location>
        <position position="172"/>
    </location>
    <ligand>
        <name>Mn(2+)</name>
        <dbReference type="ChEBI" id="CHEBI:29035"/>
        <label>2</label>
    </ligand>
</feature>
<evidence type="ECO:0000256" key="3">
    <source>
        <dbReference type="ARBA" id="ARBA00022801"/>
    </source>
</evidence>
<dbReference type="PANTHER" id="PTHR11014:SF140">
    <property type="entry name" value="IAA-AMINO ACID HYDROLASE ILR1-LIKE 3"/>
    <property type="match status" value="1"/>
</dbReference>
<comment type="similarity">
    <text evidence="1">Belongs to the peptidase M20 family.</text>
</comment>
<dbReference type="InterPro" id="IPR017439">
    <property type="entry name" value="Amidohydrolase"/>
</dbReference>
<dbReference type="InterPro" id="IPR002933">
    <property type="entry name" value="Peptidase_M20"/>
</dbReference>
<evidence type="ECO:0000313" key="7">
    <source>
        <dbReference type="EMBL" id="RZC17862.1"/>
    </source>
</evidence>
<reference evidence="7 8" key="1">
    <citation type="submission" date="2018-09" db="EMBL/GenBank/DDBJ databases">
        <title>A high-quality reference genome of wild soybean provides a powerful tool to mine soybean genomes.</title>
        <authorList>
            <person name="Xie M."/>
            <person name="Chung C.Y.L."/>
            <person name="Li M.-W."/>
            <person name="Wong F.-L."/>
            <person name="Chan T.-F."/>
            <person name="Lam H.-M."/>
        </authorList>
    </citation>
    <scope>NUCLEOTIDE SEQUENCE [LARGE SCALE GENOMIC DNA]</scope>
    <source>
        <strain evidence="8">cv. W05</strain>
        <tissue evidence="7">Hypocotyl of etiolated seedlings</tissue>
    </source>
</reference>
<dbReference type="SUPFAM" id="SSF55031">
    <property type="entry name" value="Bacterial exopeptidase dimerisation domain"/>
    <property type="match status" value="1"/>
</dbReference>
<evidence type="ECO:0000256" key="4">
    <source>
        <dbReference type="ARBA" id="ARBA00023211"/>
    </source>
</evidence>
<evidence type="ECO:0000259" key="6">
    <source>
        <dbReference type="Pfam" id="PF07687"/>
    </source>
</evidence>
<dbReference type="PANTHER" id="PTHR11014">
    <property type="entry name" value="PEPTIDASE M20 FAMILY MEMBER"/>
    <property type="match status" value="1"/>
</dbReference>
<dbReference type="SUPFAM" id="SSF53187">
    <property type="entry name" value="Zn-dependent exopeptidases"/>
    <property type="match status" value="1"/>
</dbReference>
<accession>A0A445L3X1</accession>
<dbReference type="Gramene" id="XM_028374054.1">
    <property type="protein sequence ID" value="XP_028229855.1"/>
    <property type="gene ID" value="LOC114410211"/>
</dbReference>
<comment type="cofactor">
    <cofactor evidence="5">
        <name>Mn(2+)</name>
        <dbReference type="ChEBI" id="CHEBI:29035"/>
    </cofactor>
    <text evidence="5">The Mn(2+) ion enhances activity.</text>
</comment>
<evidence type="ECO:0000313" key="8">
    <source>
        <dbReference type="Proteomes" id="UP000289340"/>
    </source>
</evidence>
<dbReference type="Pfam" id="PF01546">
    <property type="entry name" value="Peptidase_M20"/>
    <property type="match status" value="1"/>
</dbReference>
<dbReference type="GO" id="GO:0046872">
    <property type="term" value="F:metal ion binding"/>
    <property type="evidence" value="ECO:0007669"/>
    <property type="project" value="UniProtKB-KW"/>
</dbReference>
<evidence type="ECO:0000256" key="1">
    <source>
        <dbReference type="ARBA" id="ARBA00006153"/>
    </source>
</evidence>
<dbReference type="InterPro" id="IPR011650">
    <property type="entry name" value="Peptidase_M20_dimer"/>
</dbReference>
<keyword evidence="8" id="KW-1185">Reference proteome</keyword>
<gene>
    <name evidence="7" type="ORF">D0Y65_010532</name>
</gene>
<name>A0A445L3X1_GLYSO</name>
<dbReference type="CDD" id="cd08017">
    <property type="entry name" value="M20_IAA_Hyd"/>
    <property type="match status" value="1"/>
</dbReference>
<dbReference type="SMR" id="A0A445L3X1"/>
<dbReference type="InterPro" id="IPR044757">
    <property type="entry name" value="ILR1-like_Hyd"/>
</dbReference>
<dbReference type="GO" id="GO:0016787">
    <property type="term" value="F:hydrolase activity"/>
    <property type="evidence" value="ECO:0007669"/>
    <property type="project" value="UniProtKB-KW"/>
</dbReference>
<sequence>MRVGQRVTWKQVSNKNSGSYNLQFSNSHAERVVQCGEMSAYLITAIHLLLVFLSSSTSLSTVFGSEEEQFYAKEILGAAQKEKEWLVSVRRKIHEHPELAFQEYETSSLIRSELDKLGISYTYPVAKTGIVAHLGSGSRPIIAIRADIDALPMQELVEWEHKSKIEGRMHACGHDAHTTMLLGAAKLLNQRQDNLQGTVRLLFQPGEEGARGALQMINEGVLQDVEAIFALHIDTTTPTGAIASIPGALTAAGCMFEAKIVGVGGHAASPHKNVDPVLATSFAILALQQLVSRESDPLHNQVLSVTFVEGGTALNVIPSYVKFGGTLRSLTNEGMYHFRQRLKEIIEGQAAVHRCNAYVDFKEEYFTPYPAVVNDNNLHLHVERVGQILLGPDNVHAAKKVMAGEDFAFFQQVIPGVLFSIGIRNDKVGAIHSPHSPFFFLDEEVLPIGASLHTAIAELYLNEHKHTIY</sequence>
<dbReference type="Gene3D" id="3.40.630.10">
    <property type="entry name" value="Zn peptidases"/>
    <property type="match status" value="1"/>
</dbReference>
<dbReference type="Pfam" id="PF07687">
    <property type="entry name" value="M20_dimer"/>
    <property type="match status" value="1"/>
</dbReference>
<feature type="binding site" evidence="5">
    <location>
        <position position="208"/>
    </location>
    <ligand>
        <name>Mn(2+)</name>
        <dbReference type="ChEBI" id="CHEBI:29035"/>
        <label>2</label>
    </ligand>
</feature>
<dbReference type="InterPro" id="IPR036264">
    <property type="entry name" value="Bact_exopeptidase_dim_dom"/>
</dbReference>
<feature type="domain" description="Peptidase M20 dimerisation" evidence="6">
    <location>
        <begin position="256"/>
        <end position="350"/>
    </location>
</feature>
<feature type="binding site" evidence="5">
    <location>
        <position position="232"/>
    </location>
    <ligand>
        <name>Mn(2+)</name>
        <dbReference type="ChEBI" id="CHEBI:29035"/>
        <label>2</label>
    </ligand>
</feature>
<keyword evidence="4 5" id="KW-0464">Manganese</keyword>
<feature type="binding site" evidence="5">
    <location>
        <position position="174"/>
    </location>
    <ligand>
        <name>Mn(2+)</name>
        <dbReference type="ChEBI" id="CHEBI:29035"/>
        <label>2</label>
    </ligand>
</feature>
<dbReference type="Proteomes" id="UP000289340">
    <property type="component" value="Chromosome 4"/>
</dbReference>
<protein>
    <submittedName>
        <fullName evidence="7">IAA-amino acid hydrolase ILR1-like 5</fullName>
    </submittedName>
</protein>
<keyword evidence="2" id="KW-0732">Signal</keyword>
<feature type="binding site" evidence="5">
    <location>
        <position position="435"/>
    </location>
    <ligand>
        <name>Mn(2+)</name>
        <dbReference type="ChEBI" id="CHEBI:29035"/>
        <label>2</label>
    </ligand>
</feature>
<organism evidence="7 8">
    <name type="scientific">Glycine soja</name>
    <name type="common">Wild soybean</name>
    <dbReference type="NCBI Taxonomy" id="3848"/>
    <lineage>
        <taxon>Eukaryota</taxon>
        <taxon>Viridiplantae</taxon>
        <taxon>Streptophyta</taxon>
        <taxon>Embryophyta</taxon>
        <taxon>Tracheophyta</taxon>
        <taxon>Spermatophyta</taxon>
        <taxon>Magnoliopsida</taxon>
        <taxon>eudicotyledons</taxon>
        <taxon>Gunneridae</taxon>
        <taxon>Pentapetalae</taxon>
        <taxon>rosids</taxon>
        <taxon>fabids</taxon>
        <taxon>Fabales</taxon>
        <taxon>Fabaceae</taxon>
        <taxon>Papilionoideae</taxon>
        <taxon>50 kb inversion clade</taxon>
        <taxon>NPAAA clade</taxon>
        <taxon>indigoferoid/millettioid clade</taxon>
        <taxon>Phaseoleae</taxon>
        <taxon>Glycine</taxon>
        <taxon>Glycine subgen. Soja</taxon>
    </lineage>
</organism>
<evidence type="ECO:0000256" key="2">
    <source>
        <dbReference type="ARBA" id="ARBA00022729"/>
    </source>
</evidence>
<dbReference type="Gene3D" id="3.30.70.360">
    <property type="match status" value="1"/>
</dbReference>
<dbReference type="EMBL" id="QZWG01000004">
    <property type="protein sequence ID" value="RZC17862.1"/>
    <property type="molecule type" value="Genomic_DNA"/>
</dbReference>
<keyword evidence="3 7" id="KW-0378">Hydrolase</keyword>
<dbReference type="FunFam" id="3.30.70.360:FF:000001">
    <property type="entry name" value="N-acetyldiaminopimelate deacetylase"/>
    <property type="match status" value="1"/>
</dbReference>
<proteinExistence type="inferred from homology"/>
<comment type="caution">
    <text evidence="7">The sequence shown here is derived from an EMBL/GenBank/DDBJ whole genome shotgun (WGS) entry which is preliminary data.</text>
</comment>